<reference evidence="6" key="1">
    <citation type="submission" date="2025-08" db="UniProtKB">
        <authorList>
            <consortium name="Ensembl"/>
        </authorList>
    </citation>
    <scope>IDENTIFICATION</scope>
</reference>
<evidence type="ECO:0000313" key="6">
    <source>
        <dbReference type="Ensembl" id="ENSNBRP00000000262.1"/>
    </source>
</evidence>
<proteinExistence type="predicted"/>
<sequence length="206" mass="23266">MGFELDRFKGTVDPDFKCNLCNKVLEDPLTTPCGHVFCSGCVLPWVVQQSSCPVKCQRISTKELNHVLPLKNLILKLEIKCDNHTRGCDAVVKLQHLAEHAEMCDYSPAKPVGVCESGCGLMLTQKEQKSNGHCCLRALKAHNSALQCRMIILDREFKKQTIEANKREKALLAQLSAVHSELQMTALKYQKKFTEYMNRNEVLSQM</sequence>
<dbReference type="PROSITE" id="PS50089">
    <property type="entry name" value="ZF_RING_2"/>
    <property type="match status" value="1"/>
</dbReference>
<keyword evidence="7" id="KW-1185">Reference proteome</keyword>
<dbReference type="FunFam" id="3.30.40.10:FF:000214">
    <property type="entry name" value="E3 ubiquitin-protein ligase PDZRN3 isoform X1"/>
    <property type="match status" value="1"/>
</dbReference>
<dbReference type="SUPFAM" id="SSF57850">
    <property type="entry name" value="RING/U-box"/>
    <property type="match status" value="1"/>
</dbReference>
<dbReference type="AlphaFoldDB" id="A0A3Q4GBC6"/>
<dbReference type="InterPro" id="IPR017907">
    <property type="entry name" value="Znf_RING_CS"/>
</dbReference>
<dbReference type="Bgee" id="ENSNBRG00000000246">
    <property type="expression patterns" value="Expressed in heart and 5 other cell types or tissues"/>
</dbReference>
<evidence type="ECO:0000256" key="1">
    <source>
        <dbReference type="ARBA" id="ARBA00022723"/>
    </source>
</evidence>
<keyword evidence="3" id="KW-0862">Zinc</keyword>
<dbReference type="SUPFAM" id="SSF49599">
    <property type="entry name" value="TRAF domain-like"/>
    <property type="match status" value="1"/>
</dbReference>
<evidence type="ECO:0000256" key="2">
    <source>
        <dbReference type="ARBA" id="ARBA00022771"/>
    </source>
</evidence>
<dbReference type="GO" id="GO:0043122">
    <property type="term" value="P:regulation of canonical NF-kappaB signal transduction"/>
    <property type="evidence" value="ECO:0007669"/>
    <property type="project" value="TreeGrafter"/>
</dbReference>
<dbReference type="InterPro" id="IPR013083">
    <property type="entry name" value="Znf_RING/FYVE/PHD"/>
</dbReference>
<dbReference type="GO" id="GO:0016567">
    <property type="term" value="P:protein ubiquitination"/>
    <property type="evidence" value="ECO:0007669"/>
    <property type="project" value="InterPro"/>
</dbReference>
<dbReference type="Pfam" id="PF13923">
    <property type="entry name" value="zf-C3HC4_2"/>
    <property type="match status" value="1"/>
</dbReference>
<keyword evidence="1" id="KW-0479">Metal-binding</keyword>
<dbReference type="PANTHER" id="PTHR10131">
    <property type="entry name" value="TNF RECEPTOR ASSOCIATED FACTOR"/>
    <property type="match status" value="1"/>
</dbReference>
<dbReference type="STRING" id="32507.ENSNBRP00000000262"/>
<dbReference type="Ensembl" id="ENSNBRT00000000297.1">
    <property type="protein sequence ID" value="ENSNBRP00000000262.1"/>
    <property type="gene ID" value="ENSNBRG00000000246.1"/>
</dbReference>
<evidence type="ECO:0000256" key="4">
    <source>
        <dbReference type="PROSITE-ProRule" id="PRU00175"/>
    </source>
</evidence>
<protein>
    <recommendedName>
        <fullName evidence="5">RING-type domain-containing protein</fullName>
    </recommendedName>
</protein>
<name>A0A3Q4GBC6_NEOBR</name>
<evidence type="ECO:0000259" key="5">
    <source>
        <dbReference type="PROSITE" id="PS50089"/>
    </source>
</evidence>
<accession>A0A3Q4GBC6</accession>
<dbReference type="OMA" id="RRHATIC"/>
<dbReference type="Gene3D" id="3.30.40.10">
    <property type="entry name" value="Zinc/RING finger domain, C3HC4 (zinc finger)"/>
    <property type="match status" value="1"/>
</dbReference>
<dbReference type="InterPro" id="IPR003613">
    <property type="entry name" value="Ubox_domain"/>
</dbReference>
<dbReference type="SMART" id="SM00504">
    <property type="entry name" value="Ubox"/>
    <property type="match status" value="1"/>
</dbReference>
<dbReference type="GeneTree" id="ENSGT00530000063647"/>
<dbReference type="PANTHER" id="PTHR10131:SF157">
    <property type="entry name" value="RECEPTOR-ASSOCIATED FACTOR, PUTATIVE-RELATED"/>
    <property type="match status" value="1"/>
</dbReference>
<reference evidence="6" key="2">
    <citation type="submission" date="2025-09" db="UniProtKB">
        <authorList>
            <consortium name="Ensembl"/>
        </authorList>
    </citation>
    <scope>IDENTIFICATION</scope>
</reference>
<organism evidence="6 7">
    <name type="scientific">Neolamprologus brichardi</name>
    <name type="common">Fairy cichlid</name>
    <name type="synonym">Lamprologus brichardi</name>
    <dbReference type="NCBI Taxonomy" id="32507"/>
    <lineage>
        <taxon>Eukaryota</taxon>
        <taxon>Metazoa</taxon>
        <taxon>Chordata</taxon>
        <taxon>Craniata</taxon>
        <taxon>Vertebrata</taxon>
        <taxon>Euteleostomi</taxon>
        <taxon>Actinopterygii</taxon>
        <taxon>Neopterygii</taxon>
        <taxon>Teleostei</taxon>
        <taxon>Neoteleostei</taxon>
        <taxon>Acanthomorphata</taxon>
        <taxon>Ovalentaria</taxon>
        <taxon>Cichlomorphae</taxon>
        <taxon>Cichliformes</taxon>
        <taxon>Cichlidae</taxon>
        <taxon>African cichlids</taxon>
        <taxon>Pseudocrenilabrinae</taxon>
        <taxon>Lamprologini</taxon>
        <taxon>Neolamprologus</taxon>
    </lineage>
</organism>
<evidence type="ECO:0000313" key="7">
    <source>
        <dbReference type="Proteomes" id="UP000261580"/>
    </source>
</evidence>
<dbReference type="InterPro" id="IPR001841">
    <property type="entry name" value="Znf_RING"/>
</dbReference>
<dbReference type="GO" id="GO:0008270">
    <property type="term" value="F:zinc ion binding"/>
    <property type="evidence" value="ECO:0007669"/>
    <property type="project" value="UniProtKB-KW"/>
</dbReference>
<evidence type="ECO:0000256" key="3">
    <source>
        <dbReference type="ARBA" id="ARBA00022833"/>
    </source>
</evidence>
<dbReference type="PROSITE" id="PS00518">
    <property type="entry name" value="ZF_RING_1"/>
    <property type="match status" value="1"/>
</dbReference>
<dbReference type="GO" id="GO:0004842">
    <property type="term" value="F:ubiquitin-protein transferase activity"/>
    <property type="evidence" value="ECO:0007669"/>
    <property type="project" value="InterPro"/>
</dbReference>
<dbReference type="SMART" id="SM00184">
    <property type="entry name" value="RING"/>
    <property type="match status" value="1"/>
</dbReference>
<feature type="domain" description="RING-type" evidence="5">
    <location>
        <begin position="18"/>
        <end position="54"/>
    </location>
</feature>
<keyword evidence="2 4" id="KW-0863">Zinc-finger</keyword>
<dbReference type="Proteomes" id="UP000261580">
    <property type="component" value="Unassembled WGS sequence"/>
</dbReference>